<dbReference type="FunFam" id="1.10.472.80:FF:000006">
    <property type="entry name" value="TBC1 domain family member 14"/>
    <property type="match status" value="1"/>
</dbReference>
<dbReference type="GO" id="GO:0031267">
    <property type="term" value="F:small GTPase binding"/>
    <property type="evidence" value="ECO:0007669"/>
    <property type="project" value="TreeGrafter"/>
</dbReference>
<dbReference type="GO" id="GO:0016192">
    <property type="term" value="P:vesicle-mediated transport"/>
    <property type="evidence" value="ECO:0007669"/>
    <property type="project" value="UniProtKB-ARBA"/>
</dbReference>
<protein>
    <submittedName>
        <fullName evidence="1">TBC1 domain family member 12 isoform X1</fullName>
    </submittedName>
</protein>
<feature type="non-terminal residue" evidence="1">
    <location>
        <position position="1"/>
    </location>
</feature>
<dbReference type="Proteomes" id="UP001152795">
    <property type="component" value="Unassembled WGS sequence"/>
</dbReference>
<dbReference type="SUPFAM" id="SSF47923">
    <property type="entry name" value="Ypt/Rab-GAP domain of gyp1p"/>
    <property type="match status" value="2"/>
</dbReference>
<name>A0A7D9L662_PARCT</name>
<dbReference type="PANTHER" id="PTHR47219">
    <property type="entry name" value="RAB GTPASE-ACTIVATING PROTEIN 1-LIKE"/>
    <property type="match status" value="1"/>
</dbReference>
<dbReference type="InterPro" id="IPR050302">
    <property type="entry name" value="Rab_GAP_TBC_domain"/>
</dbReference>
<dbReference type="InterPro" id="IPR035969">
    <property type="entry name" value="Rab-GAP_TBC_sf"/>
</dbReference>
<sequence>TSEKSATLPRVSSTRSRGVAPVLSTTGLIFENRPRNLPAKDPKEEKRHRQLYQQMIEVAKKKELRDLQEQQKKQEDQSHHENFVVNALATWNKEILPNWDNMRNAKKVLELWWLGLPPSVRGRVWKLAFGNDLHITQELFEIFRCHAEQKLLNNENSKSRLRSEDLAAKSQNFVTDSVVDLITMDVSRTFPSLGIFQKGGPFHNVLYKVLGAYSCYRPDIGYVQGMAFLAAVLLLNMEEIDAFICFANLINRPMQMAFFSVDQPMMRAYFLAFEVHLQDHLPKLQSHFTEQGLTPDLYLTDWIFTLYSKSLPLDVASRVWDLFCRDGDEFLFRTALGILQMFSSELMKMEFITLAQFLTKLPENISEENLFQSIANITITREKFNQVLTEQTQKVLQLYPADKLKQHPTLRK</sequence>
<accession>A0A7D9L662</accession>
<dbReference type="PANTHER" id="PTHR47219:SF15">
    <property type="entry name" value="TBC1 DOMAIN FAMILY MEMBER 12 ISOFORM X1"/>
    <property type="match status" value="1"/>
</dbReference>
<dbReference type="Gene3D" id="1.10.10.750">
    <property type="entry name" value="Ypt/Rab-GAP domain of gyp1p, domain 1"/>
    <property type="match status" value="1"/>
</dbReference>
<dbReference type="OrthoDB" id="294251at2759"/>
<dbReference type="AlphaFoldDB" id="A0A7D9L662"/>
<keyword evidence="2" id="KW-1185">Reference proteome</keyword>
<dbReference type="PROSITE" id="PS50086">
    <property type="entry name" value="TBC_RABGAP"/>
    <property type="match status" value="1"/>
</dbReference>
<comment type="caution">
    <text evidence="1">The sequence shown here is derived from an EMBL/GenBank/DDBJ whole genome shotgun (WGS) entry which is preliminary data.</text>
</comment>
<dbReference type="SMART" id="SM00164">
    <property type="entry name" value="TBC"/>
    <property type="match status" value="1"/>
</dbReference>
<organism evidence="1 2">
    <name type="scientific">Paramuricea clavata</name>
    <name type="common">Red gorgonian</name>
    <name type="synonym">Violescent sea-whip</name>
    <dbReference type="NCBI Taxonomy" id="317549"/>
    <lineage>
        <taxon>Eukaryota</taxon>
        <taxon>Metazoa</taxon>
        <taxon>Cnidaria</taxon>
        <taxon>Anthozoa</taxon>
        <taxon>Octocorallia</taxon>
        <taxon>Malacalcyonacea</taxon>
        <taxon>Plexauridae</taxon>
        <taxon>Paramuricea</taxon>
    </lineage>
</organism>
<dbReference type="GO" id="GO:0031410">
    <property type="term" value="C:cytoplasmic vesicle"/>
    <property type="evidence" value="ECO:0007669"/>
    <property type="project" value="UniProtKB-ARBA"/>
</dbReference>
<dbReference type="Pfam" id="PF00566">
    <property type="entry name" value="RabGAP-TBC"/>
    <property type="match status" value="1"/>
</dbReference>
<proteinExistence type="predicted"/>
<dbReference type="Gene3D" id="1.10.472.80">
    <property type="entry name" value="Ypt/Rab-GAP domain of gyp1p, domain 3"/>
    <property type="match status" value="1"/>
</dbReference>
<dbReference type="GO" id="GO:0005096">
    <property type="term" value="F:GTPase activator activity"/>
    <property type="evidence" value="ECO:0007669"/>
    <property type="project" value="TreeGrafter"/>
</dbReference>
<dbReference type="EMBL" id="CACRXK020013989">
    <property type="protein sequence ID" value="CAB4026061.1"/>
    <property type="molecule type" value="Genomic_DNA"/>
</dbReference>
<evidence type="ECO:0000313" key="2">
    <source>
        <dbReference type="Proteomes" id="UP001152795"/>
    </source>
</evidence>
<gene>
    <name evidence="1" type="ORF">PACLA_8A053669</name>
</gene>
<dbReference type="Gene3D" id="1.10.8.270">
    <property type="entry name" value="putative rabgap domain of human tbc1 domain family member 14 like domains"/>
    <property type="match status" value="1"/>
</dbReference>
<dbReference type="FunFam" id="1.10.8.270:FF:000008">
    <property type="entry name" value="Putative TBC1 domain family member 14"/>
    <property type="match status" value="1"/>
</dbReference>
<evidence type="ECO:0000313" key="1">
    <source>
        <dbReference type="EMBL" id="CAB4026061.1"/>
    </source>
</evidence>
<dbReference type="InterPro" id="IPR000195">
    <property type="entry name" value="Rab-GAP-TBC_dom"/>
</dbReference>
<reference evidence="1" key="1">
    <citation type="submission" date="2020-04" db="EMBL/GenBank/DDBJ databases">
        <authorList>
            <person name="Alioto T."/>
            <person name="Alioto T."/>
            <person name="Gomez Garrido J."/>
        </authorList>
    </citation>
    <scope>NUCLEOTIDE SEQUENCE</scope>
    <source>
        <strain evidence="1">A484AB</strain>
    </source>
</reference>
<dbReference type="GO" id="GO:0005773">
    <property type="term" value="C:vacuole"/>
    <property type="evidence" value="ECO:0007669"/>
    <property type="project" value="UniProtKB-ARBA"/>
</dbReference>
<dbReference type="FunFam" id="1.10.10.750:FF:000005">
    <property type="entry name" value="TBC1 domain family member 14"/>
    <property type="match status" value="1"/>
</dbReference>